<sequence>MSELPFDHPLLLKEEKEVSGSNIVITHSRIRGPPPFSCRTAIIAFPSSNGFTSHALSRPAEKDPKLSGIIVRWQRYNKEELGYEITSPGSKLPSLPKNRSDTKTGFQQMTMVKTSLLQHVCKDRIAKVLGLKMWVCVSNNFDVKRVIAGRVILAERRKRLEAETKEEKLASFPRGEEEVEQARKLFQEEETRSHHTKQPTRTRNNHGKITRQQANRDKKQPREGQQAADRPGQKHPREDQQAEANNTGNSHGKTNSSIPKEQPRGRATGSNTWEENSHGKQPRRAKKSDCIKNTTDKFDWNIKFSRNSSEAAETLSSSGIGPKSAQWNFNIVESAQTIENTIKYRPNHPSCPLALDPMARMGIHGRLTGSCPSPFIFGWLI</sequence>
<dbReference type="AlphaFoldDB" id="A0ABD0U6T1"/>
<organism evidence="2 3">
    <name type="scientific">Dendrobium thyrsiflorum</name>
    <name type="common">Pinecone-like raceme dendrobium</name>
    <name type="synonym">Orchid</name>
    <dbReference type="NCBI Taxonomy" id="117978"/>
    <lineage>
        <taxon>Eukaryota</taxon>
        <taxon>Viridiplantae</taxon>
        <taxon>Streptophyta</taxon>
        <taxon>Embryophyta</taxon>
        <taxon>Tracheophyta</taxon>
        <taxon>Spermatophyta</taxon>
        <taxon>Magnoliopsida</taxon>
        <taxon>Liliopsida</taxon>
        <taxon>Asparagales</taxon>
        <taxon>Orchidaceae</taxon>
        <taxon>Epidendroideae</taxon>
        <taxon>Malaxideae</taxon>
        <taxon>Dendrobiinae</taxon>
        <taxon>Dendrobium</taxon>
    </lineage>
</organism>
<evidence type="ECO:0000256" key="1">
    <source>
        <dbReference type="SAM" id="MobiDB-lite"/>
    </source>
</evidence>
<proteinExistence type="predicted"/>
<feature type="compositionally biased region" description="Basic residues" evidence="1">
    <location>
        <begin position="194"/>
        <end position="209"/>
    </location>
</feature>
<dbReference type="Proteomes" id="UP001552299">
    <property type="component" value="Unassembled WGS sequence"/>
</dbReference>
<name>A0ABD0U6T1_DENTH</name>
<gene>
    <name evidence="2" type="ORF">M5K25_022782</name>
</gene>
<dbReference type="EMBL" id="JANQDX010000017">
    <property type="protein sequence ID" value="KAL0908294.1"/>
    <property type="molecule type" value="Genomic_DNA"/>
</dbReference>
<evidence type="ECO:0000313" key="3">
    <source>
        <dbReference type="Proteomes" id="UP001552299"/>
    </source>
</evidence>
<evidence type="ECO:0000313" key="2">
    <source>
        <dbReference type="EMBL" id="KAL0908294.1"/>
    </source>
</evidence>
<feature type="compositionally biased region" description="Polar residues" evidence="1">
    <location>
        <begin position="242"/>
        <end position="259"/>
    </location>
</feature>
<feature type="region of interest" description="Disordered" evidence="1">
    <location>
        <begin position="186"/>
        <end position="291"/>
    </location>
</feature>
<reference evidence="2 3" key="1">
    <citation type="journal article" date="2024" name="Plant Biotechnol. J.">
        <title>Dendrobium thyrsiflorum genome and its molecular insights into genes involved in important horticultural traits.</title>
        <authorList>
            <person name="Chen B."/>
            <person name="Wang J.Y."/>
            <person name="Zheng P.J."/>
            <person name="Li K.L."/>
            <person name="Liang Y.M."/>
            <person name="Chen X.F."/>
            <person name="Zhang C."/>
            <person name="Zhao X."/>
            <person name="He X."/>
            <person name="Zhang G.Q."/>
            <person name="Liu Z.J."/>
            <person name="Xu Q."/>
        </authorList>
    </citation>
    <scope>NUCLEOTIDE SEQUENCE [LARGE SCALE GENOMIC DNA]</scope>
    <source>
        <strain evidence="2">GZMU011</strain>
    </source>
</reference>
<keyword evidence="3" id="KW-1185">Reference proteome</keyword>
<accession>A0ABD0U6T1</accession>
<comment type="caution">
    <text evidence="2">The sequence shown here is derived from an EMBL/GenBank/DDBJ whole genome shotgun (WGS) entry which is preliminary data.</text>
</comment>
<feature type="compositionally biased region" description="Basic and acidic residues" evidence="1">
    <location>
        <begin position="231"/>
        <end position="240"/>
    </location>
</feature>
<protein>
    <submittedName>
        <fullName evidence="2">Uncharacterized protein</fullName>
    </submittedName>
</protein>